<dbReference type="InterPro" id="IPR036249">
    <property type="entry name" value="Thioredoxin-like_sf"/>
</dbReference>
<dbReference type="InterPro" id="IPR002109">
    <property type="entry name" value="Glutaredoxin"/>
</dbReference>
<dbReference type="Gene3D" id="3.40.30.10">
    <property type="entry name" value="Glutaredoxin"/>
    <property type="match status" value="1"/>
</dbReference>
<dbReference type="GO" id="GO:0005739">
    <property type="term" value="C:mitochondrion"/>
    <property type="evidence" value="ECO:0007669"/>
    <property type="project" value="UniProtKB-ARBA"/>
</dbReference>
<keyword evidence="3 8" id="KW-0479">Metal-binding</keyword>
<sequence>MGRVEELVNSSNIVLFMKGTPSNPQCGFSRKIVQILQDCNVQDFKAVDVMADPWIREKVKKYSNWPTIPQLFVQGEFLGGLDITREMFEDGSLQPMLEVAQAS</sequence>
<keyword evidence="4 8" id="KW-0408">Iron</keyword>
<dbReference type="VEuPathDB" id="CryptoDB:Cvel_5351"/>
<dbReference type="CDD" id="cd03028">
    <property type="entry name" value="GRX_PICOT_like"/>
    <property type="match status" value="1"/>
</dbReference>
<evidence type="ECO:0000256" key="3">
    <source>
        <dbReference type="ARBA" id="ARBA00022723"/>
    </source>
</evidence>
<protein>
    <recommendedName>
        <fullName evidence="7">Glutaredoxin</fullName>
    </recommendedName>
</protein>
<keyword evidence="2 8" id="KW-0001">2Fe-2S</keyword>
<comment type="similarity">
    <text evidence="1 7">Belongs to the glutaredoxin family. Monothiol subfamily.</text>
</comment>
<dbReference type="GO" id="GO:0046872">
    <property type="term" value="F:metal ion binding"/>
    <property type="evidence" value="ECO:0007669"/>
    <property type="project" value="UniProtKB-KW"/>
</dbReference>
<evidence type="ECO:0000313" key="10">
    <source>
        <dbReference type="EMBL" id="CEM35614.1"/>
    </source>
</evidence>
<evidence type="ECO:0000256" key="7">
    <source>
        <dbReference type="PIRNR" id="PIRNR005894"/>
    </source>
</evidence>
<proteinExistence type="inferred from homology"/>
<dbReference type="EMBL" id="CDMZ01001646">
    <property type="protein sequence ID" value="CEM35614.1"/>
    <property type="molecule type" value="Genomic_DNA"/>
</dbReference>
<dbReference type="GO" id="GO:0051537">
    <property type="term" value="F:2 iron, 2 sulfur cluster binding"/>
    <property type="evidence" value="ECO:0007669"/>
    <property type="project" value="UniProtKB-KW"/>
</dbReference>
<name>A0A0G4GXA7_9ALVE</name>
<keyword evidence="6" id="KW-0676">Redox-active center</keyword>
<evidence type="ECO:0000259" key="9">
    <source>
        <dbReference type="Pfam" id="PF00462"/>
    </source>
</evidence>
<dbReference type="InterPro" id="IPR014434">
    <property type="entry name" value="Monothiol_GRX"/>
</dbReference>
<dbReference type="InterPro" id="IPR004480">
    <property type="entry name" value="Monothiol_GRX-rel"/>
</dbReference>
<dbReference type="AlphaFoldDB" id="A0A0G4GXA7"/>
<evidence type="ECO:0000256" key="6">
    <source>
        <dbReference type="ARBA" id="ARBA00023284"/>
    </source>
</evidence>
<dbReference type="GO" id="GO:0015036">
    <property type="term" value="F:disulfide oxidoreductase activity"/>
    <property type="evidence" value="ECO:0007669"/>
    <property type="project" value="InterPro"/>
</dbReference>
<dbReference type="SUPFAM" id="SSF52833">
    <property type="entry name" value="Thioredoxin-like"/>
    <property type="match status" value="1"/>
</dbReference>
<reference evidence="10" key="1">
    <citation type="submission" date="2014-11" db="EMBL/GenBank/DDBJ databases">
        <authorList>
            <person name="Otto D Thomas"/>
            <person name="Naeem Raeece"/>
        </authorList>
    </citation>
    <scope>NUCLEOTIDE SEQUENCE</scope>
</reference>
<evidence type="ECO:0000256" key="2">
    <source>
        <dbReference type="ARBA" id="ARBA00022714"/>
    </source>
</evidence>
<gene>
    <name evidence="10" type="ORF">Cvel_5351</name>
</gene>
<dbReference type="PANTHER" id="PTHR10293:SF16">
    <property type="entry name" value="GLUTAREDOXIN-RELATED PROTEIN 5, MITOCHONDRIAL"/>
    <property type="match status" value="1"/>
</dbReference>
<organism evidence="10">
    <name type="scientific">Chromera velia CCMP2878</name>
    <dbReference type="NCBI Taxonomy" id="1169474"/>
    <lineage>
        <taxon>Eukaryota</taxon>
        <taxon>Sar</taxon>
        <taxon>Alveolata</taxon>
        <taxon>Colpodellida</taxon>
        <taxon>Chromeraceae</taxon>
        <taxon>Chromera</taxon>
    </lineage>
</organism>
<dbReference type="InterPro" id="IPR033658">
    <property type="entry name" value="GRX_PICOT-like"/>
</dbReference>
<dbReference type="NCBIfam" id="TIGR00365">
    <property type="entry name" value="Grx4 family monothiol glutaredoxin"/>
    <property type="match status" value="1"/>
</dbReference>
<evidence type="ECO:0000256" key="4">
    <source>
        <dbReference type="ARBA" id="ARBA00023004"/>
    </source>
</evidence>
<dbReference type="PIRSF" id="PIRSF005894">
    <property type="entry name" value="Monothiol_GRX"/>
    <property type="match status" value="1"/>
</dbReference>
<feature type="binding site" evidence="8">
    <location>
        <position position="26"/>
    </location>
    <ligand>
        <name>[2Fe-2S] cluster</name>
        <dbReference type="ChEBI" id="CHEBI:190135"/>
        <note>ligand shared between dimeric partners</note>
    </ligand>
</feature>
<dbReference type="PROSITE" id="PS51354">
    <property type="entry name" value="GLUTAREDOXIN_2"/>
    <property type="match status" value="1"/>
</dbReference>
<accession>A0A0G4GXA7</accession>
<keyword evidence="5 8" id="KW-0411">Iron-sulfur</keyword>
<dbReference type="PANTHER" id="PTHR10293">
    <property type="entry name" value="GLUTAREDOXIN FAMILY MEMBER"/>
    <property type="match status" value="1"/>
</dbReference>
<evidence type="ECO:0000256" key="1">
    <source>
        <dbReference type="ARBA" id="ARBA00009630"/>
    </source>
</evidence>
<feature type="domain" description="Glutaredoxin" evidence="9">
    <location>
        <begin position="13"/>
        <end position="77"/>
    </location>
</feature>
<evidence type="ECO:0000256" key="5">
    <source>
        <dbReference type="ARBA" id="ARBA00023014"/>
    </source>
</evidence>
<dbReference type="Pfam" id="PF00462">
    <property type="entry name" value="Glutaredoxin"/>
    <property type="match status" value="1"/>
</dbReference>
<dbReference type="PhylomeDB" id="A0A0G4GXA7"/>
<evidence type="ECO:0000256" key="8">
    <source>
        <dbReference type="PIRSR" id="PIRSR005894-2"/>
    </source>
</evidence>
<dbReference type="FunFam" id="3.40.30.10:FF:000005">
    <property type="entry name" value="Glutaredoxin 5"/>
    <property type="match status" value="1"/>
</dbReference>